<evidence type="ECO:0000313" key="4">
    <source>
        <dbReference type="Proteomes" id="UP001156856"/>
    </source>
</evidence>
<evidence type="ECO:0000313" key="2">
    <source>
        <dbReference type="EMBL" id="GLS63878.1"/>
    </source>
</evidence>
<gene>
    <name evidence="2" type="ORF">GCM10007888_22590</name>
    <name evidence="1" type="ORF">MOX02_45820</name>
</gene>
<evidence type="ECO:0000313" key="1">
    <source>
        <dbReference type="EMBL" id="GEP06544.1"/>
    </source>
</evidence>
<reference evidence="4" key="2">
    <citation type="journal article" date="2019" name="Int. J. Syst. Evol. Microbiol.">
        <title>The Global Catalogue of Microorganisms (GCM) 10K type strain sequencing project: providing services to taxonomists for standard genome sequencing and annotation.</title>
        <authorList>
            <consortium name="The Broad Institute Genomics Platform"/>
            <consortium name="The Broad Institute Genome Sequencing Center for Infectious Disease"/>
            <person name="Wu L."/>
            <person name="Ma J."/>
        </authorList>
    </citation>
    <scope>NUCLEOTIDE SEQUENCE [LARGE SCALE GENOMIC DNA]</scope>
    <source>
        <strain evidence="4">NBRC 107715</strain>
    </source>
</reference>
<accession>A0A512J995</accession>
<reference evidence="1 3" key="3">
    <citation type="submission" date="2019-07" db="EMBL/GenBank/DDBJ databases">
        <title>Whole genome shotgun sequence of Methylobacterium oxalidis NBRC 107715.</title>
        <authorList>
            <person name="Hosoyama A."/>
            <person name="Uohara A."/>
            <person name="Ohji S."/>
            <person name="Ichikawa N."/>
        </authorList>
    </citation>
    <scope>NUCLEOTIDE SEQUENCE [LARGE SCALE GENOMIC DNA]</scope>
    <source>
        <strain evidence="1 3">NBRC 107715</strain>
    </source>
</reference>
<sequence length="92" mass="10256">MAEYWINAFRRWDGATVFRESDATGRPNRRRAETPMLYQGTCRLTYRVRVRPRCAEAAACGRLAADGFIALSDTCPRCGAPPPIVCAAAFRT</sequence>
<reference evidence="2" key="4">
    <citation type="submission" date="2023-01" db="EMBL/GenBank/DDBJ databases">
        <title>Draft genome sequence of Methylobacterium oxalidis strain NBRC 107715.</title>
        <authorList>
            <person name="Sun Q."/>
            <person name="Mori K."/>
        </authorList>
    </citation>
    <scope>NUCLEOTIDE SEQUENCE</scope>
    <source>
        <strain evidence="2">NBRC 107715</strain>
    </source>
</reference>
<dbReference type="Proteomes" id="UP001156856">
    <property type="component" value="Unassembled WGS sequence"/>
</dbReference>
<keyword evidence="4" id="KW-1185">Reference proteome</keyword>
<dbReference type="EMBL" id="BJZU01000105">
    <property type="protein sequence ID" value="GEP06544.1"/>
    <property type="molecule type" value="Genomic_DNA"/>
</dbReference>
<protein>
    <submittedName>
        <fullName evidence="1">Uncharacterized protein</fullName>
    </submittedName>
</protein>
<evidence type="ECO:0000313" key="3">
    <source>
        <dbReference type="Proteomes" id="UP000321960"/>
    </source>
</evidence>
<dbReference type="OrthoDB" id="7997596at2"/>
<organism evidence="1 3">
    <name type="scientific">Methylobacterium oxalidis</name>
    <dbReference type="NCBI Taxonomy" id="944322"/>
    <lineage>
        <taxon>Bacteria</taxon>
        <taxon>Pseudomonadati</taxon>
        <taxon>Pseudomonadota</taxon>
        <taxon>Alphaproteobacteria</taxon>
        <taxon>Hyphomicrobiales</taxon>
        <taxon>Methylobacteriaceae</taxon>
        <taxon>Methylobacterium</taxon>
    </lineage>
</organism>
<proteinExistence type="predicted"/>
<dbReference type="EMBL" id="BSPK01000031">
    <property type="protein sequence ID" value="GLS63878.1"/>
    <property type="molecule type" value="Genomic_DNA"/>
</dbReference>
<dbReference type="Proteomes" id="UP000321960">
    <property type="component" value="Unassembled WGS sequence"/>
</dbReference>
<comment type="caution">
    <text evidence="1">The sequence shown here is derived from an EMBL/GenBank/DDBJ whole genome shotgun (WGS) entry which is preliminary data.</text>
</comment>
<name>A0A512J995_9HYPH</name>
<dbReference type="RefSeq" id="WP_147028078.1">
    <property type="nucleotide sequence ID" value="NZ_BJZU01000105.1"/>
</dbReference>
<dbReference type="AlphaFoldDB" id="A0A512J995"/>
<reference evidence="2" key="1">
    <citation type="journal article" date="2014" name="Int. J. Syst. Evol. Microbiol.">
        <title>Complete genome of a new Firmicutes species belonging to the dominant human colonic microbiota ('Ruminococcus bicirculans') reveals two chromosomes and a selective capacity to utilize plant glucans.</title>
        <authorList>
            <consortium name="NISC Comparative Sequencing Program"/>
            <person name="Wegmann U."/>
            <person name="Louis P."/>
            <person name="Goesmann A."/>
            <person name="Henrissat B."/>
            <person name="Duncan S.H."/>
            <person name="Flint H.J."/>
        </authorList>
    </citation>
    <scope>NUCLEOTIDE SEQUENCE</scope>
    <source>
        <strain evidence="2">NBRC 107715</strain>
    </source>
</reference>